<dbReference type="AlphaFoldDB" id="D8WWN9"/>
<feature type="non-terminal residue" evidence="1">
    <location>
        <position position="93"/>
    </location>
</feature>
<name>D8WWN9_9FIRM</name>
<sequence>MAKVYQTIISLAEKELKPWWKKDSGLEGLSDGELAEPKQLNMQLIDVETMENFDAVALVCNNRENLSDSDTLEVVDFKTSKCLKELFIKIIEK</sequence>
<protein>
    <submittedName>
        <fullName evidence="1">Uncharacterized protein</fullName>
    </submittedName>
</protein>
<dbReference type="EMBL" id="GU357983">
    <property type="protein sequence ID" value="ADJ93993.1"/>
    <property type="molecule type" value="Genomic_DNA"/>
</dbReference>
<organism evidence="1">
    <name type="scientific">Clostridia bacterium enrichment culture clone BF</name>
    <dbReference type="NCBI Taxonomy" id="857391"/>
    <lineage>
        <taxon>Bacteria</taxon>
        <taxon>Bacillati</taxon>
        <taxon>Bacillota</taxon>
        <taxon>Clostridia</taxon>
        <taxon>environmental samples</taxon>
    </lineage>
</organism>
<reference evidence="1" key="1">
    <citation type="journal article" date="2010" name="Environ. Microbiol.">
        <title>Identification of enzymes involved in anaerobic benzene degradation by a strictly anaerobic iron-reducing enrichment culture.</title>
        <authorList>
            <person name="Abu Laban N."/>
            <person name="Selesi D."/>
            <person name="Rattei T."/>
            <person name="Tischler P."/>
            <person name="Meckenstock R.U."/>
        </authorList>
    </citation>
    <scope>NUCLEOTIDE SEQUENCE</scope>
</reference>
<evidence type="ECO:0000313" key="1">
    <source>
        <dbReference type="EMBL" id="ADJ93993.1"/>
    </source>
</evidence>
<accession>D8WWN9</accession>
<proteinExistence type="predicted"/>